<evidence type="ECO:0000313" key="3">
    <source>
        <dbReference type="Proteomes" id="UP001500843"/>
    </source>
</evidence>
<dbReference type="NCBIfam" id="NF033539">
    <property type="entry name" value="transpos_IS1380"/>
    <property type="match status" value="1"/>
</dbReference>
<dbReference type="EMBL" id="BAABHM010000030">
    <property type="protein sequence ID" value="GAA4718992.1"/>
    <property type="molecule type" value="Genomic_DNA"/>
</dbReference>
<keyword evidence="3" id="KW-1185">Reference proteome</keyword>
<feature type="domain" description="Transposase DDE" evidence="1">
    <location>
        <begin position="9"/>
        <end position="495"/>
    </location>
</feature>
<evidence type="ECO:0000313" key="2">
    <source>
        <dbReference type="EMBL" id="GAA4718992.1"/>
    </source>
</evidence>
<dbReference type="InterPro" id="IPR025668">
    <property type="entry name" value="Tnp_DDE_dom"/>
</dbReference>
<organism evidence="2 3">
    <name type="scientific">Promicromonospora umidemergens</name>
    <dbReference type="NCBI Taxonomy" id="629679"/>
    <lineage>
        <taxon>Bacteria</taxon>
        <taxon>Bacillati</taxon>
        <taxon>Actinomycetota</taxon>
        <taxon>Actinomycetes</taxon>
        <taxon>Micrococcales</taxon>
        <taxon>Promicromonosporaceae</taxon>
        <taxon>Promicromonospora</taxon>
    </lineage>
</organism>
<accession>A0ABP8Y1D8</accession>
<dbReference type="Proteomes" id="UP001500843">
    <property type="component" value="Unassembled WGS sequence"/>
</dbReference>
<proteinExistence type="predicted"/>
<dbReference type="InterPro" id="IPR047960">
    <property type="entry name" value="Transpos_IS1380"/>
</dbReference>
<dbReference type="Pfam" id="PF13701">
    <property type="entry name" value="DDE_Tnp_1_4"/>
    <property type="match status" value="1"/>
</dbReference>
<protein>
    <submittedName>
        <fullName evidence="2">IS1380-like element ISMsm3 family transposase</fullName>
    </submittedName>
</protein>
<name>A0ABP8Y1D8_9MICO</name>
<reference evidence="3" key="1">
    <citation type="journal article" date="2019" name="Int. J. Syst. Evol. Microbiol.">
        <title>The Global Catalogue of Microorganisms (GCM) 10K type strain sequencing project: providing services to taxonomists for standard genome sequencing and annotation.</title>
        <authorList>
            <consortium name="The Broad Institute Genomics Platform"/>
            <consortium name="The Broad Institute Genome Sequencing Center for Infectious Disease"/>
            <person name="Wu L."/>
            <person name="Ma J."/>
        </authorList>
    </citation>
    <scope>NUCLEOTIDE SEQUENCE [LARGE SCALE GENOMIC DNA]</scope>
    <source>
        <strain evidence="3">JCM 17975</strain>
    </source>
</reference>
<sequence>MGETTAWDARLELTADGKGLVANVGVVLLRKTADAVGLTARISEVFGPGRVERICRGAVLVGAASAIAAGARNLSQVERMLAGHAGTFGSCGSDSTLWRTLDSIDERVLRRLSRARARSRRTLWRMLAARPGGFPWLRVGGKRLEGWVVVDLDATIVGCHSRKQNATGTYKGGFGHHHLGGWIANTGESLSTLPRPGNAGSNTATDHVTVLDEVLAQIPDEGRHSKLLVRIDGAGASHDTVSHLERLGTTRRRVAWTIGWTITSVEEAAIKALPERVWVPYLDQDGTIAPPVDYDDATSDETHGCGGPGSEYGHVAELTGLAKRPGWPTSMRLIVRRVPIAPRDQAAGKVTALEKATGWKYAITATNIGRMRGIPGTNQPQWLDVLHRHHAVVEDHVRAAKTTGLGLLPSASWRINTAWVLLTGIARDLDVWTRLLAFHDHELLAKAEPATMRELVYWLPARLAHHARKRWLRFDRDHPHTDAITTAWHRLAALPAVT</sequence>
<gene>
    <name evidence="2" type="ORF">GCM10023198_48380</name>
</gene>
<evidence type="ECO:0000259" key="1">
    <source>
        <dbReference type="Pfam" id="PF13701"/>
    </source>
</evidence>
<comment type="caution">
    <text evidence="2">The sequence shown here is derived from an EMBL/GenBank/DDBJ whole genome shotgun (WGS) entry which is preliminary data.</text>
</comment>